<proteinExistence type="inferred from homology"/>
<keyword evidence="7" id="KW-1185">Reference proteome</keyword>
<dbReference type="NCBIfam" id="TIGR01575">
    <property type="entry name" value="rimI"/>
    <property type="match status" value="1"/>
</dbReference>
<feature type="domain" description="N-acetyltransferase" evidence="5">
    <location>
        <begin position="12"/>
        <end position="154"/>
    </location>
</feature>
<dbReference type="InterPro" id="IPR000182">
    <property type="entry name" value="GNAT_dom"/>
</dbReference>
<evidence type="ECO:0000256" key="2">
    <source>
        <dbReference type="ARBA" id="ARBA00022490"/>
    </source>
</evidence>
<evidence type="ECO:0000256" key="4">
    <source>
        <dbReference type="ARBA" id="ARBA00023315"/>
    </source>
</evidence>
<dbReference type="SUPFAM" id="SSF55729">
    <property type="entry name" value="Acyl-CoA N-acyltransferases (Nat)"/>
    <property type="match status" value="1"/>
</dbReference>
<dbReference type="InterPro" id="IPR006464">
    <property type="entry name" value="AcTrfase_RimI/Ard1"/>
</dbReference>
<dbReference type="PANTHER" id="PTHR43420:SF44">
    <property type="entry name" value="ACETYLTRANSFERASE YPEA"/>
    <property type="match status" value="1"/>
</dbReference>
<name>A0ABR2YXI3_9CHLO</name>
<keyword evidence="2" id="KW-0963">Cytoplasm</keyword>
<reference evidence="6 7" key="1">
    <citation type="journal article" date="2024" name="Nat. Commun.">
        <title>Phylogenomics reveals the evolutionary origins of lichenization in chlorophyte algae.</title>
        <authorList>
            <person name="Puginier C."/>
            <person name="Libourel C."/>
            <person name="Otte J."/>
            <person name="Skaloud P."/>
            <person name="Haon M."/>
            <person name="Grisel S."/>
            <person name="Petersen M."/>
            <person name="Berrin J.G."/>
            <person name="Delaux P.M."/>
            <person name="Dal Grande F."/>
            <person name="Keller J."/>
        </authorList>
    </citation>
    <scope>NUCLEOTIDE SEQUENCE [LARGE SCALE GENOMIC DNA]</scope>
    <source>
        <strain evidence="6 7">SAG 216-7</strain>
    </source>
</reference>
<gene>
    <name evidence="6" type="ORF">WJX75_003055</name>
</gene>
<evidence type="ECO:0000313" key="7">
    <source>
        <dbReference type="Proteomes" id="UP001491310"/>
    </source>
</evidence>
<organism evidence="6 7">
    <name type="scientific">Coccomyxa subellipsoidea</name>
    <dbReference type="NCBI Taxonomy" id="248742"/>
    <lineage>
        <taxon>Eukaryota</taxon>
        <taxon>Viridiplantae</taxon>
        <taxon>Chlorophyta</taxon>
        <taxon>core chlorophytes</taxon>
        <taxon>Trebouxiophyceae</taxon>
        <taxon>Trebouxiophyceae incertae sedis</taxon>
        <taxon>Coccomyxaceae</taxon>
        <taxon>Coccomyxa</taxon>
    </lineage>
</organism>
<dbReference type="InterPro" id="IPR016181">
    <property type="entry name" value="Acyl_CoA_acyltransferase"/>
</dbReference>
<dbReference type="CDD" id="cd04301">
    <property type="entry name" value="NAT_SF"/>
    <property type="match status" value="1"/>
</dbReference>
<comment type="similarity">
    <text evidence="1">Belongs to the acetyltransferase family. RimI subfamily.</text>
</comment>
<keyword evidence="3" id="KW-0808">Transferase</keyword>
<sequence>MTWIDSTFRCVWPIRSIRKASFEDVEALEEQAKAIDWNRAQLEEEVDRAISTFLVSEDRGALQGFAVGWHVAGEMQVMAIAVRDECRRRGIGHALVRELLDISKRSGDSLAVLEVKASNEGAVSLYNKLGFDEVGRRCRYYSNGEDALLLQKEL</sequence>
<evidence type="ECO:0000313" key="6">
    <source>
        <dbReference type="EMBL" id="KAK9916475.1"/>
    </source>
</evidence>
<protein>
    <recommendedName>
        <fullName evidence="5">N-acetyltransferase domain-containing protein</fullName>
    </recommendedName>
</protein>
<evidence type="ECO:0000256" key="1">
    <source>
        <dbReference type="ARBA" id="ARBA00005395"/>
    </source>
</evidence>
<dbReference type="Pfam" id="PF00583">
    <property type="entry name" value="Acetyltransf_1"/>
    <property type="match status" value="1"/>
</dbReference>
<evidence type="ECO:0000259" key="5">
    <source>
        <dbReference type="PROSITE" id="PS51186"/>
    </source>
</evidence>
<dbReference type="Gene3D" id="3.40.630.30">
    <property type="match status" value="1"/>
</dbReference>
<evidence type="ECO:0000256" key="3">
    <source>
        <dbReference type="ARBA" id="ARBA00022679"/>
    </source>
</evidence>
<comment type="caution">
    <text evidence="6">The sequence shown here is derived from an EMBL/GenBank/DDBJ whole genome shotgun (WGS) entry which is preliminary data.</text>
</comment>
<dbReference type="Proteomes" id="UP001491310">
    <property type="component" value="Unassembled WGS sequence"/>
</dbReference>
<dbReference type="InterPro" id="IPR050680">
    <property type="entry name" value="YpeA/RimI_acetyltransf"/>
</dbReference>
<keyword evidence="4" id="KW-0012">Acyltransferase</keyword>
<dbReference type="EMBL" id="JALJOT010000003">
    <property type="protein sequence ID" value="KAK9916475.1"/>
    <property type="molecule type" value="Genomic_DNA"/>
</dbReference>
<dbReference type="PROSITE" id="PS51186">
    <property type="entry name" value="GNAT"/>
    <property type="match status" value="1"/>
</dbReference>
<dbReference type="PANTHER" id="PTHR43420">
    <property type="entry name" value="ACETYLTRANSFERASE"/>
    <property type="match status" value="1"/>
</dbReference>
<accession>A0ABR2YXI3</accession>